<comment type="caution">
    <text evidence="1">The sequence shown here is derived from an EMBL/GenBank/DDBJ whole genome shotgun (WGS) entry which is preliminary data.</text>
</comment>
<reference evidence="1" key="1">
    <citation type="submission" date="2021-02" db="EMBL/GenBank/DDBJ databases">
        <authorList>
            <person name="Nowell W R."/>
        </authorList>
    </citation>
    <scope>NUCLEOTIDE SEQUENCE</scope>
</reference>
<evidence type="ECO:0000313" key="3">
    <source>
        <dbReference type="EMBL" id="CAF5206382.1"/>
    </source>
</evidence>
<dbReference type="EMBL" id="CAJOBJ010349568">
    <property type="protein sequence ID" value="CAF5206382.1"/>
    <property type="molecule type" value="Genomic_DNA"/>
</dbReference>
<sequence>MIDNQTLFDQMLPPIYQQNTASIMRTNYPGYFHTDQQTQRCTVSSDSQSDAGPLIHSFDRVWIDYKKRTNIERPVPRPFSIERLLTLMTEIIAYECYCDSRLLTVTGNIVDDIYEFFNKRYSTIDDITFNAVHDLFTSLFAYKNEFKILELFSHILIGNIDLACIYYITLLGDTLDKIEWNETDDIRVFFNSIYPFLD</sequence>
<dbReference type="Proteomes" id="UP000681720">
    <property type="component" value="Unassembled WGS sequence"/>
</dbReference>
<dbReference type="Proteomes" id="UP000681967">
    <property type="component" value="Unassembled WGS sequence"/>
</dbReference>
<evidence type="ECO:0000313" key="4">
    <source>
        <dbReference type="Proteomes" id="UP000681967"/>
    </source>
</evidence>
<accession>A0A8S3FM94</accession>
<dbReference type="AlphaFoldDB" id="A0A8S3FM94"/>
<evidence type="ECO:0000313" key="1">
    <source>
        <dbReference type="EMBL" id="CAF5130125.1"/>
    </source>
</evidence>
<dbReference type="EMBL" id="CAJOBH010247721">
    <property type="protein sequence ID" value="CAF5130125.1"/>
    <property type="molecule type" value="Genomic_DNA"/>
</dbReference>
<evidence type="ECO:0000313" key="2">
    <source>
        <dbReference type="EMBL" id="CAF5204987.1"/>
    </source>
</evidence>
<proteinExistence type="predicted"/>
<name>A0A8S3FM94_9BILA</name>
<feature type="non-terminal residue" evidence="1">
    <location>
        <position position="1"/>
    </location>
</feature>
<dbReference type="EMBL" id="CAJOBI010335336">
    <property type="protein sequence ID" value="CAF5204987.1"/>
    <property type="molecule type" value="Genomic_DNA"/>
</dbReference>
<gene>
    <name evidence="1" type="ORF">BYL167_LOCUS68371</name>
    <name evidence="3" type="ORF">GIL414_LOCUS78278</name>
    <name evidence="2" type="ORF">SMN809_LOCUS76639</name>
</gene>
<protein>
    <submittedName>
        <fullName evidence="1">Uncharacterized protein</fullName>
    </submittedName>
</protein>
<organism evidence="1 4">
    <name type="scientific">Rotaria magnacalcarata</name>
    <dbReference type="NCBI Taxonomy" id="392030"/>
    <lineage>
        <taxon>Eukaryota</taxon>
        <taxon>Metazoa</taxon>
        <taxon>Spiralia</taxon>
        <taxon>Gnathifera</taxon>
        <taxon>Rotifera</taxon>
        <taxon>Eurotatoria</taxon>
        <taxon>Bdelloidea</taxon>
        <taxon>Philodinida</taxon>
        <taxon>Philodinidae</taxon>
        <taxon>Rotaria</taxon>
    </lineage>
</organism>
<dbReference type="Proteomes" id="UP000676336">
    <property type="component" value="Unassembled WGS sequence"/>
</dbReference>